<organism evidence="1 2">
    <name type="scientific">Vibrio rotiferianus</name>
    <dbReference type="NCBI Taxonomy" id="190895"/>
    <lineage>
        <taxon>Bacteria</taxon>
        <taxon>Pseudomonadati</taxon>
        <taxon>Pseudomonadota</taxon>
        <taxon>Gammaproteobacteria</taxon>
        <taxon>Vibrionales</taxon>
        <taxon>Vibrionaceae</taxon>
        <taxon>Vibrio</taxon>
    </lineage>
</organism>
<protein>
    <submittedName>
        <fullName evidence="1">Uncharacterized protein</fullName>
    </submittedName>
</protein>
<evidence type="ECO:0000313" key="2">
    <source>
        <dbReference type="Proteomes" id="UP000315115"/>
    </source>
</evidence>
<sequence length="89" mass="10297">MHTFTLLNDQANILVINHFFLPSKFVYDYSSPNSTQRGWAMHTTNADNNNTIPENDDIDEQLQRLSEISFQALNELAEMIEKGKDYSDE</sequence>
<gene>
    <name evidence="1" type="ORF">VroAM7_10460</name>
</gene>
<dbReference type="AlphaFoldDB" id="A0A510I3Y3"/>
<accession>A0A510I3Y3</accession>
<dbReference type="EMBL" id="AP019798">
    <property type="protein sequence ID" value="BBL88393.1"/>
    <property type="molecule type" value="Genomic_DNA"/>
</dbReference>
<dbReference type="Proteomes" id="UP000315115">
    <property type="component" value="Chromosome 1"/>
</dbReference>
<reference evidence="2" key="1">
    <citation type="submission" date="2019-07" db="EMBL/GenBank/DDBJ databases">
        <title>Complete Genome Sequences of Vibrion rotiferianus strain AM7.</title>
        <authorList>
            <person name="Miyazaki K."/>
            <person name="Wiseschart A."/>
            <person name="Pootanakit K."/>
            <person name="Ishimori K."/>
            <person name="Kitahara K."/>
        </authorList>
    </citation>
    <scope>NUCLEOTIDE SEQUENCE [LARGE SCALE GENOMIC DNA]</scope>
    <source>
        <strain evidence="2">AM7</strain>
    </source>
</reference>
<proteinExistence type="predicted"/>
<name>A0A510I3Y3_9VIBR</name>
<evidence type="ECO:0000313" key="1">
    <source>
        <dbReference type="EMBL" id="BBL88393.1"/>
    </source>
</evidence>